<comment type="subcellular location">
    <subcellularLocation>
        <location evidence="1 7">Bacterial flagellum</location>
    </subcellularLocation>
    <subcellularLocation>
        <location evidence="2 7">Secreted</location>
    </subcellularLocation>
</comment>
<evidence type="ECO:0000256" key="2">
    <source>
        <dbReference type="ARBA" id="ARBA00004613"/>
    </source>
</evidence>
<protein>
    <recommendedName>
        <fullName evidence="4 7">Flagellar hook-associated protein 1</fullName>
        <shortName evidence="7">HAP1</shortName>
    </recommendedName>
</protein>
<dbReference type="EMBL" id="FXUB01000006">
    <property type="protein sequence ID" value="SMP18592.1"/>
    <property type="molecule type" value="Genomic_DNA"/>
</dbReference>
<keyword evidence="11" id="KW-0282">Flagellum</keyword>
<keyword evidence="5 7" id="KW-0964">Secreted</keyword>
<dbReference type="PANTHER" id="PTHR30033:SF1">
    <property type="entry name" value="FLAGELLAR HOOK-ASSOCIATED PROTEIN 1"/>
    <property type="match status" value="1"/>
</dbReference>
<dbReference type="InterPro" id="IPR002371">
    <property type="entry name" value="FlgK"/>
</dbReference>
<evidence type="ECO:0000256" key="4">
    <source>
        <dbReference type="ARBA" id="ARBA00016244"/>
    </source>
</evidence>
<keyword evidence="11" id="KW-0966">Cell projection</keyword>
<name>A0ABY1NXJ3_9BACT</name>
<dbReference type="NCBIfam" id="TIGR02492">
    <property type="entry name" value="flgK_ends"/>
    <property type="match status" value="1"/>
</dbReference>
<dbReference type="Pfam" id="PF06429">
    <property type="entry name" value="Flg_bbr_C"/>
    <property type="match status" value="1"/>
</dbReference>
<evidence type="ECO:0000259" key="9">
    <source>
        <dbReference type="Pfam" id="PF06429"/>
    </source>
</evidence>
<accession>A0ABY1NXJ3</accession>
<dbReference type="InterPro" id="IPR053927">
    <property type="entry name" value="FlgK_helical"/>
</dbReference>
<feature type="signal peptide" evidence="8">
    <location>
        <begin position="1"/>
        <end position="15"/>
    </location>
</feature>
<dbReference type="Pfam" id="PF22638">
    <property type="entry name" value="FlgK_D1"/>
    <property type="match status" value="1"/>
</dbReference>
<comment type="similarity">
    <text evidence="3 7">Belongs to the flagella basal body rod proteins family.</text>
</comment>
<reference evidence="11 12" key="1">
    <citation type="submission" date="2017-05" db="EMBL/GenBank/DDBJ databases">
        <authorList>
            <person name="Varghese N."/>
            <person name="Submissions S."/>
        </authorList>
    </citation>
    <scope>NUCLEOTIDE SEQUENCE [LARGE SCALE GENOMIC DNA]</scope>
    <source>
        <strain evidence="11 12">DSM 15522</strain>
    </source>
</reference>
<dbReference type="PANTHER" id="PTHR30033">
    <property type="entry name" value="FLAGELLAR HOOK-ASSOCIATED PROTEIN 1"/>
    <property type="match status" value="1"/>
</dbReference>
<evidence type="ECO:0000259" key="10">
    <source>
        <dbReference type="Pfam" id="PF22638"/>
    </source>
</evidence>
<evidence type="ECO:0000256" key="7">
    <source>
        <dbReference type="RuleBase" id="RU362065"/>
    </source>
</evidence>
<feature type="chain" id="PRO_5045188186" description="Flagellar hook-associated protein 1" evidence="8">
    <location>
        <begin position="16"/>
        <end position="457"/>
    </location>
</feature>
<evidence type="ECO:0000256" key="6">
    <source>
        <dbReference type="ARBA" id="ARBA00023143"/>
    </source>
</evidence>
<dbReference type="Proteomes" id="UP001157911">
    <property type="component" value="Unassembled WGS sequence"/>
</dbReference>
<comment type="caution">
    <text evidence="11">The sequence shown here is derived from an EMBL/GenBank/DDBJ whole genome shotgun (WGS) entry which is preliminary data.</text>
</comment>
<evidence type="ECO:0000256" key="1">
    <source>
        <dbReference type="ARBA" id="ARBA00004365"/>
    </source>
</evidence>
<keyword evidence="6 7" id="KW-0975">Bacterial flagellum</keyword>
<dbReference type="RefSeq" id="WP_283401042.1">
    <property type="nucleotide sequence ID" value="NZ_FXUB01000006.1"/>
</dbReference>
<dbReference type="InterPro" id="IPR010930">
    <property type="entry name" value="Flg_bb/hook_C_dom"/>
</dbReference>
<evidence type="ECO:0000256" key="8">
    <source>
        <dbReference type="SAM" id="SignalP"/>
    </source>
</evidence>
<keyword evidence="8" id="KW-0732">Signal</keyword>
<evidence type="ECO:0000256" key="5">
    <source>
        <dbReference type="ARBA" id="ARBA00022525"/>
    </source>
</evidence>
<dbReference type="SUPFAM" id="SSF64518">
    <property type="entry name" value="Phase 1 flagellin"/>
    <property type="match status" value="1"/>
</dbReference>
<dbReference type="PRINTS" id="PR01005">
    <property type="entry name" value="FLGHOOKAP1"/>
</dbReference>
<sequence length="457" mass="50622">MALFAALSIASQALLANKTAINTTNRNMSNAYTDGYSREVPVFTDVPGGGTSIETIKRVFSKMYFTRYVSQNQNYNSLSSYQDILEQIESVFNDMQGSGFSNELNKFFDVMNDIALNPADLAPRAEFISTAQALVGRIRDSYSTLSEIKQTAVNKIRDEINALNDKLKALAEVNKNLKLYADSPDRLNQYLDKRDQLIKEISDTLDVKVQMNDNGTVNLFTAKGFALVLDDRANTIEFKTDENNNPQIYVSSTNITRDIENGTIGGTLKGINAINEAIDKLNTFTTTFANAINNQQEQGYDLYATPGSTTPNGEALFTTDNGSTTIDASNITLNFTDPKKIAAASSSDNLNADNENIKAMISLKDNTWADLNNMSFSEYYNTEIVSALGSELEYVKNRTENSKFLLDSIEDKMKELSSVNMDEELINLTKYQRAYEAAARVVTVTDELLQTVLGMVG</sequence>
<organism evidence="11 12">
    <name type="scientific">Desulfurobacterium pacificum</name>
    <dbReference type="NCBI Taxonomy" id="240166"/>
    <lineage>
        <taxon>Bacteria</taxon>
        <taxon>Pseudomonadati</taxon>
        <taxon>Aquificota</taxon>
        <taxon>Aquificia</taxon>
        <taxon>Desulfurobacteriales</taxon>
        <taxon>Desulfurobacteriaceae</taxon>
        <taxon>Desulfurobacterium</taxon>
    </lineage>
</organism>
<keyword evidence="12" id="KW-1185">Reference proteome</keyword>
<evidence type="ECO:0000313" key="11">
    <source>
        <dbReference type="EMBL" id="SMP18592.1"/>
    </source>
</evidence>
<evidence type="ECO:0000313" key="12">
    <source>
        <dbReference type="Proteomes" id="UP001157911"/>
    </source>
</evidence>
<proteinExistence type="inferred from homology"/>
<keyword evidence="11" id="KW-0969">Cilium</keyword>
<feature type="domain" description="Flagellar basal-body/hook protein C-terminal" evidence="9">
    <location>
        <begin position="415"/>
        <end position="454"/>
    </location>
</feature>
<gene>
    <name evidence="7" type="primary">flgK</name>
    <name evidence="11" type="ORF">SAMN06265339_1603</name>
</gene>
<feature type="domain" description="Flagellar hook-associated protein FlgK helical" evidence="10">
    <location>
        <begin position="85"/>
        <end position="308"/>
    </location>
</feature>
<evidence type="ECO:0000256" key="3">
    <source>
        <dbReference type="ARBA" id="ARBA00009677"/>
    </source>
</evidence>